<feature type="region of interest" description="Disordered" evidence="1">
    <location>
        <begin position="80"/>
        <end position="103"/>
    </location>
</feature>
<comment type="caution">
    <text evidence="2">The sequence shown here is derived from an EMBL/GenBank/DDBJ whole genome shotgun (WGS) entry which is preliminary data.</text>
</comment>
<dbReference type="AlphaFoldDB" id="A0A438NDW0"/>
<dbReference type="VEuPathDB" id="FungiDB:PV10_02458"/>
<accession>A0A438NDW0</accession>
<dbReference type="EMBL" id="NAJM01000006">
    <property type="protein sequence ID" value="RVX73876.1"/>
    <property type="molecule type" value="Genomic_DNA"/>
</dbReference>
<dbReference type="OrthoDB" id="4156180at2759"/>
<organism evidence="2 3">
    <name type="scientific">Exophiala mesophila</name>
    <name type="common">Black yeast-like fungus</name>
    <dbReference type="NCBI Taxonomy" id="212818"/>
    <lineage>
        <taxon>Eukaryota</taxon>
        <taxon>Fungi</taxon>
        <taxon>Dikarya</taxon>
        <taxon>Ascomycota</taxon>
        <taxon>Pezizomycotina</taxon>
        <taxon>Eurotiomycetes</taxon>
        <taxon>Chaetothyriomycetidae</taxon>
        <taxon>Chaetothyriales</taxon>
        <taxon>Herpotrichiellaceae</taxon>
        <taxon>Exophiala</taxon>
    </lineage>
</organism>
<sequence>MTLISSILSCCNSDSSAAKTDADARHARITNAITAYQSPPQPTYHRARSLVDDDNPPLYTDITHTPLIRVDEKCDMPDRHATFRSLDDDNTPPPPVSPRSSVVSIPSTRLTDLTAMPTGETLPYSGLGRDSLERWASRPTRPPSYVDTLPRAPSPVASVTRVSGRNPPLFGVQGQQDGIWSHPVMHSGWFQELQRESADEEVRNTPRTPQR</sequence>
<dbReference type="Proteomes" id="UP000288859">
    <property type="component" value="Unassembled WGS sequence"/>
</dbReference>
<proteinExistence type="predicted"/>
<protein>
    <submittedName>
        <fullName evidence="2">Uncharacterized protein</fullName>
    </submittedName>
</protein>
<feature type="compositionally biased region" description="Basic and acidic residues" evidence="1">
    <location>
        <begin position="193"/>
        <end position="204"/>
    </location>
</feature>
<reference evidence="2 3" key="1">
    <citation type="submission" date="2017-03" db="EMBL/GenBank/DDBJ databases">
        <title>Genomes of endolithic fungi from Antarctica.</title>
        <authorList>
            <person name="Coleine C."/>
            <person name="Masonjones S."/>
            <person name="Stajich J.E."/>
        </authorList>
    </citation>
    <scope>NUCLEOTIDE SEQUENCE [LARGE SCALE GENOMIC DNA]</scope>
    <source>
        <strain evidence="2 3">CCFEE 6314</strain>
    </source>
</reference>
<evidence type="ECO:0000313" key="2">
    <source>
        <dbReference type="EMBL" id="RVX73876.1"/>
    </source>
</evidence>
<evidence type="ECO:0000256" key="1">
    <source>
        <dbReference type="SAM" id="MobiDB-lite"/>
    </source>
</evidence>
<name>A0A438NDW0_EXOME</name>
<gene>
    <name evidence="2" type="ORF">B0A52_02766</name>
</gene>
<evidence type="ECO:0000313" key="3">
    <source>
        <dbReference type="Proteomes" id="UP000288859"/>
    </source>
</evidence>
<feature type="region of interest" description="Disordered" evidence="1">
    <location>
        <begin position="192"/>
        <end position="211"/>
    </location>
</feature>